<gene>
    <name evidence="3" type="ORF">PCON_03635</name>
</gene>
<name>U4LXG9_PYROM</name>
<dbReference type="AlphaFoldDB" id="U4LXG9"/>
<reference evidence="3 4" key="1">
    <citation type="journal article" date="2013" name="PLoS Genet.">
        <title>The genome and development-dependent transcriptomes of Pyronema confluens: a window into fungal evolution.</title>
        <authorList>
            <person name="Traeger S."/>
            <person name="Altegoer F."/>
            <person name="Freitag M."/>
            <person name="Gabaldon T."/>
            <person name="Kempken F."/>
            <person name="Kumar A."/>
            <person name="Marcet-Houben M."/>
            <person name="Poggeler S."/>
            <person name="Stajich J.E."/>
            <person name="Nowrousian M."/>
        </authorList>
    </citation>
    <scope>NUCLEOTIDE SEQUENCE [LARGE SCALE GENOMIC DNA]</scope>
    <source>
        <strain evidence="4">CBS 100304</strain>
        <tissue evidence="3">Vegetative mycelium</tissue>
    </source>
</reference>
<feature type="compositionally biased region" description="Polar residues" evidence="1">
    <location>
        <begin position="10"/>
        <end position="29"/>
    </location>
</feature>
<evidence type="ECO:0000256" key="2">
    <source>
        <dbReference type="SAM" id="Phobius"/>
    </source>
</evidence>
<keyword evidence="2" id="KW-1133">Transmembrane helix</keyword>
<dbReference type="Proteomes" id="UP000018144">
    <property type="component" value="Unassembled WGS sequence"/>
</dbReference>
<protein>
    <submittedName>
        <fullName evidence="3">Uncharacterized protein</fullName>
    </submittedName>
</protein>
<evidence type="ECO:0000313" key="3">
    <source>
        <dbReference type="EMBL" id="CCX34423.1"/>
    </source>
</evidence>
<feature type="region of interest" description="Disordered" evidence="1">
    <location>
        <begin position="1"/>
        <end position="29"/>
    </location>
</feature>
<proteinExistence type="predicted"/>
<keyword evidence="2" id="KW-0812">Transmembrane</keyword>
<organism evidence="3 4">
    <name type="scientific">Pyronema omphalodes (strain CBS 100304)</name>
    <name type="common">Pyronema confluens</name>
    <dbReference type="NCBI Taxonomy" id="1076935"/>
    <lineage>
        <taxon>Eukaryota</taxon>
        <taxon>Fungi</taxon>
        <taxon>Dikarya</taxon>
        <taxon>Ascomycota</taxon>
        <taxon>Pezizomycotina</taxon>
        <taxon>Pezizomycetes</taxon>
        <taxon>Pezizales</taxon>
        <taxon>Pyronemataceae</taxon>
        <taxon>Pyronema</taxon>
    </lineage>
</organism>
<sequence>MAYSAAKPQPSATIAESGTMSGSMPTNATGSAIKGSAMLTKTSIAASEMTPGGPLATYNAENSDLTTMMASATSADGAKSTAISGAGALAPGMSGMLIGAVALVAAAFL</sequence>
<accession>U4LXG9</accession>
<feature type="transmembrane region" description="Helical" evidence="2">
    <location>
        <begin position="88"/>
        <end position="108"/>
    </location>
</feature>
<evidence type="ECO:0000313" key="4">
    <source>
        <dbReference type="Proteomes" id="UP000018144"/>
    </source>
</evidence>
<evidence type="ECO:0000256" key="1">
    <source>
        <dbReference type="SAM" id="MobiDB-lite"/>
    </source>
</evidence>
<dbReference type="EMBL" id="HF936527">
    <property type="protein sequence ID" value="CCX34423.1"/>
    <property type="molecule type" value="Genomic_DNA"/>
</dbReference>
<keyword evidence="2" id="KW-0472">Membrane</keyword>
<keyword evidence="4" id="KW-1185">Reference proteome</keyword>